<organism evidence="3 4">
    <name type="scientific">Bugula neritina</name>
    <name type="common">Brown bryozoan</name>
    <name type="synonym">Sertularia neritina</name>
    <dbReference type="NCBI Taxonomy" id="10212"/>
    <lineage>
        <taxon>Eukaryota</taxon>
        <taxon>Metazoa</taxon>
        <taxon>Spiralia</taxon>
        <taxon>Lophotrochozoa</taxon>
        <taxon>Bryozoa</taxon>
        <taxon>Gymnolaemata</taxon>
        <taxon>Cheilostomatida</taxon>
        <taxon>Flustrina</taxon>
        <taxon>Buguloidea</taxon>
        <taxon>Bugulidae</taxon>
        <taxon>Bugula</taxon>
    </lineage>
</organism>
<dbReference type="EMBL" id="VXIV02002989">
    <property type="protein sequence ID" value="KAF6021629.1"/>
    <property type="molecule type" value="Genomic_DNA"/>
</dbReference>
<gene>
    <name evidence="3" type="ORF">EB796_020057</name>
</gene>
<feature type="region of interest" description="Disordered" evidence="1">
    <location>
        <begin position="1"/>
        <end position="48"/>
    </location>
</feature>
<feature type="compositionally biased region" description="Basic and acidic residues" evidence="1">
    <location>
        <begin position="14"/>
        <end position="48"/>
    </location>
</feature>
<keyword evidence="4" id="KW-1185">Reference proteome</keyword>
<reference evidence="3" key="1">
    <citation type="submission" date="2020-06" db="EMBL/GenBank/DDBJ databases">
        <title>Draft genome of Bugula neritina, a colonial animal packing powerful symbionts and potential medicines.</title>
        <authorList>
            <person name="Rayko M."/>
        </authorList>
    </citation>
    <scope>NUCLEOTIDE SEQUENCE [LARGE SCALE GENOMIC DNA]</scope>
    <source>
        <strain evidence="3">Kwan_BN1</strain>
    </source>
</reference>
<name>A0A7J7J5X1_BUGNE</name>
<keyword evidence="2" id="KW-0472">Membrane</keyword>
<evidence type="ECO:0000313" key="3">
    <source>
        <dbReference type="EMBL" id="KAF6021629.1"/>
    </source>
</evidence>
<sequence>MTDSLPPYDTQLESQEKTNLDTSEQFKKETEEFKDTNEEFQEETKPLKVESECDLTSECSELDVSEKSGNKACPRIVNLSIATTLTGMAIGMVLTLAMDRVLLQH</sequence>
<evidence type="ECO:0000313" key="4">
    <source>
        <dbReference type="Proteomes" id="UP000593567"/>
    </source>
</evidence>
<dbReference type="Proteomes" id="UP000593567">
    <property type="component" value="Unassembled WGS sequence"/>
</dbReference>
<accession>A0A7J7J5X1</accession>
<keyword evidence="2" id="KW-1133">Transmembrane helix</keyword>
<feature type="transmembrane region" description="Helical" evidence="2">
    <location>
        <begin position="76"/>
        <end position="98"/>
    </location>
</feature>
<comment type="caution">
    <text evidence="3">The sequence shown here is derived from an EMBL/GenBank/DDBJ whole genome shotgun (WGS) entry which is preliminary data.</text>
</comment>
<keyword evidence="2" id="KW-0812">Transmembrane</keyword>
<evidence type="ECO:0000256" key="2">
    <source>
        <dbReference type="SAM" id="Phobius"/>
    </source>
</evidence>
<protein>
    <submittedName>
        <fullName evidence="3">Uncharacterized protein</fullName>
    </submittedName>
</protein>
<evidence type="ECO:0000256" key="1">
    <source>
        <dbReference type="SAM" id="MobiDB-lite"/>
    </source>
</evidence>
<proteinExistence type="predicted"/>
<dbReference type="AlphaFoldDB" id="A0A7J7J5X1"/>